<reference evidence="1" key="1">
    <citation type="journal article" date="2025" name="Int. J. Syst. Evol. Microbiol.">
        <title>Inconstantimicrobium mannanitabidum sp. nov., a novel member of the family Clostridiaceae isolated from anoxic soil under the treatment of reductive soil disinfestation.</title>
        <authorList>
            <person name="Ueki A."/>
            <person name="Tonouchi A."/>
            <person name="Honma S."/>
            <person name="Kaku N."/>
            <person name="Ueki K."/>
        </authorList>
    </citation>
    <scope>NUCLEOTIDE SEQUENCE</scope>
    <source>
        <strain evidence="1">TW13</strain>
    </source>
</reference>
<dbReference type="Proteomes" id="UP001058074">
    <property type="component" value="Unassembled WGS sequence"/>
</dbReference>
<dbReference type="EMBL" id="BROD01000002">
    <property type="protein sequence ID" value="GKX68954.1"/>
    <property type="molecule type" value="Genomic_DNA"/>
</dbReference>
<evidence type="ECO:0000313" key="1">
    <source>
        <dbReference type="EMBL" id="GKX68954.1"/>
    </source>
</evidence>
<accession>A0ACB5RIP2</accession>
<proteinExistence type="predicted"/>
<name>A0ACB5RIP2_9CLOT</name>
<evidence type="ECO:0000313" key="2">
    <source>
        <dbReference type="Proteomes" id="UP001058074"/>
    </source>
</evidence>
<organism evidence="1 2">
    <name type="scientific">Inconstantimicrobium mannanitabidum</name>
    <dbReference type="NCBI Taxonomy" id="1604901"/>
    <lineage>
        <taxon>Bacteria</taxon>
        <taxon>Bacillati</taxon>
        <taxon>Bacillota</taxon>
        <taxon>Clostridia</taxon>
        <taxon>Eubacteriales</taxon>
        <taxon>Clostridiaceae</taxon>
        <taxon>Inconstantimicrobium</taxon>
    </lineage>
</organism>
<keyword evidence="2" id="KW-1185">Reference proteome</keyword>
<comment type="caution">
    <text evidence="1">The sequence shown here is derived from an EMBL/GenBank/DDBJ whole genome shotgun (WGS) entry which is preliminary data.</text>
</comment>
<protein>
    <submittedName>
        <fullName evidence="1">Uncharacterized protein</fullName>
    </submittedName>
</protein>
<gene>
    <name evidence="1" type="ORF">rsdtw13_42120</name>
</gene>
<sequence length="327" mass="35121">MNNKLKMFLTTSLITSTLFFQSFVIMPAKVAKAATPAASSGVNAFTDLTYLSDLNWESATTTYPSLPTQKDKSVYMQPISINGKTYTKGIGTHASSEIVYNLAKNFTNFETDMGVDSEVGPYGSVTFQIYGDGVKLYDSQQVMTGSTPAKTARVNVTGVSKLKLVVNDGGDGINNDHADWANARLYNTSTYLSDTDWTSATTTYPSLPTQKDKSVYSQPISINGNVYTKGIGTHAISETVYYLGKQFAMFRSDVGVDSEVGNYGSVVFQVYGDGVKLYDSGVVTGGTSAKSINVNVTGVSQLKLVVTDAGDGIDNDHADWANARVIN</sequence>